<dbReference type="Gene3D" id="2.70.50.70">
    <property type="match status" value="1"/>
</dbReference>
<comment type="caution">
    <text evidence="13">The sequence shown here is derived from an EMBL/GenBank/DDBJ whole genome shotgun (WGS) entry which is preliminary data.</text>
</comment>
<name>A0AAD5UZV7_9APHY</name>
<evidence type="ECO:0000256" key="12">
    <source>
        <dbReference type="SAM" id="MobiDB-lite"/>
    </source>
</evidence>
<keyword evidence="7" id="KW-0186">Copper</keyword>
<evidence type="ECO:0000256" key="2">
    <source>
        <dbReference type="ARBA" id="ARBA00004613"/>
    </source>
</evidence>
<evidence type="ECO:0000256" key="7">
    <source>
        <dbReference type="ARBA" id="ARBA00023008"/>
    </source>
</evidence>
<evidence type="ECO:0000256" key="11">
    <source>
        <dbReference type="ARBA" id="ARBA00046340"/>
    </source>
</evidence>
<sequence>MWGFNVTAQDYPYDNRPVSPLADMTFDQWWFHGHLDHPPHATDFFELPAGKTAVTEVACHKGATSFFASAEGGDIRKGDDPCPGSPMSEYHTNGPDDLKGCSLAIAYKSDVNQVKPEDFTVFSVNQTCVFHRFTDFQVPARMPPCPPGGCICAWFWIHSEKSGGEQNYMNGFQCNVTGSTSDVPLAKPQVARRCGADPERNRMQAAPGNCTYGAKQPFYWFQKERNNMFEGTYSPPFYLDLYNFKDGAQDDIFEDSYPSGLPPPSANSTVVPTPFLGGAEVVGPSASLSSSLALSSSVSSVPSSSSQSSIRPSSSILSSSSLPSQVPTTVRATETVVSTIFVTVVPTPPISLSPSSSGASASVIPFPSLAPSFSSLAVAPTSFLSGTTIILNNAAATPIASEIRSAPQQFAHLAAVSSDTSPSGTVASSLPLASDTGITRNKMW</sequence>
<keyword evidence="4" id="KW-0479">Metal-binding</keyword>
<accession>A0AAD5UZV7</accession>
<comment type="similarity">
    <text evidence="11">Belongs to the polysaccharide monooxygenase AA14 family.</text>
</comment>
<evidence type="ECO:0000256" key="6">
    <source>
        <dbReference type="ARBA" id="ARBA00023002"/>
    </source>
</evidence>
<evidence type="ECO:0000256" key="4">
    <source>
        <dbReference type="ARBA" id="ARBA00022723"/>
    </source>
</evidence>
<dbReference type="EMBL" id="JANAWD010000368">
    <property type="protein sequence ID" value="KAJ3480565.1"/>
    <property type="molecule type" value="Genomic_DNA"/>
</dbReference>
<comment type="subcellular location">
    <subcellularLocation>
        <location evidence="2">Secreted</location>
    </subcellularLocation>
</comment>
<dbReference type="Proteomes" id="UP001212997">
    <property type="component" value="Unassembled WGS sequence"/>
</dbReference>
<evidence type="ECO:0000256" key="9">
    <source>
        <dbReference type="ARBA" id="ARBA00023157"/>
    </source>
</evidence>
<keyword evidence="5" id="KW-0732">Signal</keyword>
<dbReference type="Pfam" id="PF22810">
    <property type="entry name" value="LPMO_AA14"/>
    <property type="match status" value="1"/>
</dbReference>
<dbReference type="GO" id="GO:0046872">
    <property type="term" value="F:metal ion binding"/>
    <property type="evidence" value="ECO:0007669"/>
    <property type="project" value="UniProtKB-KW"/>
</dbReference>
<proteinExistence type="inferred from homology"/>
<keyword evidence="14" id="KW-1185">Reference proteome</keyword>
<dbReference type="InterPro" id="IPR054497">
    <property type="entry name" value="LPMO_AA14"/>
</dbReference>
<dbReference type="GO" id="GO:0005576">
    <property type="term" value="C:extracellular region"/>
    <property type="evidence" value="ECO:0007669"/>
    <property type="project" value="UniProtKB-SubCell"/>
</dbReference>
<evidence type="ECO:0000313" key="13">
    <source>
        <dbReference type="EMBL" id="KAJ3480565.1"/>
    </source>
</evidence>
<reference evidence="13" key="1">
    <citation type="submission" date="2022-07" db="EMBL/GenBank/DDBJ databases">
        <title>Genome Sequence of Physisporinus lineatus.</title>
        <authorList>
            <person name="Buettner E."/>
        </authorList>
    </citation>
    <scope>NUCLEOTIDE SEQUENCE</scope>
    <source>
        <strain evidence="13">VT162</strain>
    </source>
</reference>
<gene>
    <name evidence="13" type="ORF">NLI96_g8256</name>
</gene>
<keyword evidence="8" id="KW-0503">Monooxygenase</keyword>
<dbReference type="GO" id="GO:0004497">
    <property type="term" value="F:monooxygenase activity"/>
    <property type="evidence" value="ECO:0007669"/>
    <property type="project" value="UniProtKB-KW"/>
</dbReference>
<evidence type="ECO:0000256" key="8">
    <source>
        <dbReference type="ARBA" id="ARBA00023033"/>
    </source>
</evidence>
<organism evidence="13 14">
    <name type="scientific">Meripilus lineatus</name>
    <dbReference type="NCBI Taxonomy" id="2056292"/>
    <lineage>
        <taxon>Eukaryota</taxon>
        <taxon>Fungi</taxon>
        <taxon>Dikarya</taxon>
        <taxon>Basidiomycota</taxon>
        <taxon>Agaricomycotina</taxon>
        <taxon>Agaricomycetes</taxon>
        <taxon>Polyporales</taxon>
        <taxon>Meripilaceae</taxon>
        <taxon>Meripilus</taxon>
    </lineage>
</organism>
<comment type="cofactor">
    <cofactor evidence="1">
        <name>Cu(2+)</name>
        <dbReference type="ChEBI" id="CHEBI:29036"/>
    </cofactor>
</comment>
<keyword evidence="6" id="KW-0560">Oxidoreductase</keyword>
<evidence type="ECO:0000256" key="10">
    <source>
        <dbReference type="ARBA" id="ARBA00023180"/>
    </source>
</evidence>
<feature type="region of interest" description="Disordered" evidence="12">
    <location>
        <begin position="300"/>
        <end position="323"/>
    </location>
</feature>
<keyword evidence="9" id="KW-1015">Disulfide bond</keyword>
<protein>
    <submittedName>
        <fullName evidence="13">Uncharacterized protein</fullName>
    </submittedName>
</protein>
<evidence type="ECO:0000313" key="14">
    <source>
        <dbReference type="Proteomes" id="UP001212997"/>
    </source>
</evidence>
<keyword evidence="10" id="KW-0325">Glycoprotein</keyword>
<dbReference type="AlphaFoldDB" id="A0AAD5UZV7"/>
<evidence type="ECO:0000256" key="5">
    <source>
        <dbReference type="ARBA" id="ARBA00022729"/>
    </source>
</evidence>
<evidence type="ECO:0000256" key="1">
    <source>
        <dbReference type="ARBA" id="ARBA00001973"/>
    </source>
</evidence>
<evidence type="ECO:0000256" key="3">
    <source>
        <dbReference type="ARBA" id="ARBA00022525"/>
    </source>
</evidence>
<keyword evidence="3" id="KW-0964">Secreted</keyword>